<evidence type="ECO:0000256" key="1">
    <source>
        <dbReference type="SAM" id="Phobius"/>
    </source>
</evidence>
<gene>
    <name evidence="2" type="ORF">O9G_005208</name>
</gene>
<dbReference type="Proteomes" id="UP000030755">
    <property type="component" value="Unassembled WGS sequence"/>
</dbReference>
<keyword evidence="1" id="KW-0472">Membrane</keyword>
<feature type="transmembrane region" description="Helical" evidence="1">
    <location>
        <begin position="34"/>
        <end position="52"/>
    </location>
</feature>
<keyword evidence="1" id="KW-1133">Transmembrane helix</keyword>
<dbReference type="HOGENOM" id="CLU_2943085_0_0_1"/>
<dbReference type="EMBL" id="KE560933">
    <property type="protein sequence ID" value="EPZ34638.1"/>
    <property type="molecule type" value="Genomic_DNA"/>
</dbReference>
<reference evidence="2 3" key="1">
    <citation type="journal article" date="2013" name="Curr. Biol.">
        <title>Shared signatures of parasitism and phylogenomics unite Cryptomycota and microsporidia.</title>
        <authorList>
            <person name="James T.Y."/>
            <person name="Pelin A."/>
            <person name="Bonen L."/>
            <person name="Ahrendt S."/>
            <person name="Sain D."/>
            <person name="Corradi N."/>
            <person name="Stajich J.E."/>
        </authorList>
    </citation>
    <scope>NUCLEOTIDE SEQUENCE [LARGE SCALE GENOMIC DNA]</scope>
    <source>
        <strain evidence="2 3">CSF55</strain>
    </source>
</reference>
<accession>A0A075B1I1</accession>
<sequence>MHEHKHLTCMFIPKHEQGIVAVSNAMGSLIPKRIGYQDPLVLFLILIYCFYFNDANKCKH</sequence>
<dbReference type="AlphaFoldDB" id="A0A075B1I1"/>
<proteinExistence type="predicted"/>
<organism evidence="2 3">
    <name type="scientific">Rozella allomycis (strain CSF55)</name>
    <dbReference type="NCBI Taxonomy" id="988480"/>
    <lineage>
        <taxon>Eukaryota</taxon>
        <taxon>Fungi</taxon>
        <taxon>Fungi incertae sedis</taxon>
        <taxon>Cryptomycota</taxon>
        <taxon>Cryptomycota incertae sedis</taxon>
        <taxon>Rozella</taxon>
    </lineage>
</organism>
<evidence type="ECO:0000313" key="3">
    <source>
        <dbReference type="Proteomes" id="UP000030755"/>
    </source>
</evidence>
<evidence type="ECO:0000313" key="2">
    <source>
        <dbReference type="EMBL" id="EPZ34638.1"/>
    </source>
</evidence>
<keyword evidence="1" id="KW-0812">Transmembrane</keyword>
<name>A0A075B1I1_ROZAC</name>
<protein>
    <submittedName>
        <fullName evidence="2">Uncharacterized protein</fullName>
    </submittedName>
</protein>
<keyword evidence="3" id="KW-1185">Reference proteome</keyword>